<feature type="transmembrane region" description="Helical" evidence="1">
    <location>
        <begin position="7"/>
        <end position="37"/>
    </location>
</feature>
<accession>A0A2T7A9D8</accession>
<evidence type="ECO:0000313" key="3">
    <source>
        <dbReference type="Proteomes" id="UP000244722"/>
    </source>
</evidence>
<sequence>MTRAKAVLLMITTTFFHPYCIAFDLFLSMRCFLIFWVTSKYPWLPPLAWVPGSESFYYYSISNFPFHITAMDSFSFFFFLFSLFTFFFIHSSLLFNSCIGRVQLIYTFTFSIFAIQFGLFFFSLALLHIIILVVVAFCLFFSSDFCEFLFLSGHYIDHKNKELASASNLVFFEFILFLFHSHYNPFICPLCLSVFMRAFFFLFSFAPTLSTSYLPPSIIMGRKKKNFFVRVYIYYLVTGMFNSVTIIIFTVSYIISGDCPLLYLFCC</sequence>
<gene>
    <name evidence="2" type="ORF">B9Z19DRAFT_2576</name>
</gene>
<name>A0A2T7A9D8_TUBBO</name>
<feature type="transmembrane region" description="Helical" evidence="1">
    <location>
        <begin position="231"/>
        <end position="255"/>
    </location>
</feature>
<protein>
    <submittedName>
        <fullName evidence="2">Uncharacterized protein</fullName>
    </submittedName>
</protein>
<keyword evidence="1" id="KW-0812">Transmembrane</keyword>
<dbReference type="AlphaFoldDB" id="A0A2T7A9D8"/>
<dbReference type="EMBL" id="NESQ01000001">
    <property type="protein sequence ID" value="PUU84333.1"/>
    <property type="molecule type" value="Genomic_DNA"/>
</dbReference>
<feature type="transmembrane region" description="Helical" evidence="1">
    <location>
        <begin position="104"/>
        <end position="123"/>
    </location>
</feature>
<feature type="transmembrane region" description="Helical" evidence="1">
    <location>
        <begin position="163"/>
        <end position="180"/>
    </location>
</feature>
<reference evidence="2 3" key="1">
    <citation type="submission" date="2017-04" db="EMBL/GenBank/DDBJ databases">
        <title>Draft genome sequence of Tuber borchii Vittad., a whitish edible truffle.</title>
        <authorList>
            <consortium name="DOE Joint Genome Institute"/>
            <person name="Murat C."/>
            <person name="Kuo A."/>
            <person name="Barry K.W."/>
            <person name="Clum A."/>
            <person name="Dockter R.B."/>
            <person name="Fauchery L."/>
            <person name="Iotti M."/>
            <person name="Kohler A."/>
            <person name="Labutti K."/>
            <person name="Lindquist E.A."/>
            <person name="Lipzen A."/>
            <person name="Ohm R.A."/>
            <person name="Wang M."/>
            <person name="Grigoriev I.V."/>
            <person name="Zambonelli A."/>
            <person name="Martin F.M."/>
        </authorList>
    </citation>
    <scope>NUCLEOTIDE SEQUENCE [LARGE SCALE GENOMIC DNA]</scope>
    <source>
        <strain evidence="2 3">Tbo3840</strain>
    </source>
</reference>
<dbReference type="Proteomes" id="UP000244722">
    <property type="component" value="Unassembled WGS sequence"/>
</dbReference>
<keyword evidence="1" id="KW-1133">Transmembrane helix</keyword>
<organism evidence="2 3">
    <name type="scientific">Tuber borchii</name>
    <name type="common">White truffle</name>
    <dbReference type="NCBI Taxonomy" id="42251"/>
    <lineage>
        <taxon>Eukaryota</taxon>
        <taxon>Fungi</taxon>
        <taxon>Dikarya</taxon>
        <taxon>Ascomycota</taxon>
        <taxon>Pezizomycotina</taxon>
        <taxon>Pezizomycetes</taxon>
        <taxon>Pezizales</taxon>
        <taxon>Tuberaceae</taxon>
        <taxon>Tuber</taxon>
    </lineage>
</organism>
<evidence type="ECO:0000256" key="1">
    <source>
        <dbReference type="SAM" id="Phobius"/>
    </source>
</evidence>
<evidence type="ECO:0000313" key="2">
    <source>
        <dbReference type="EMBL" id="PUU84333.1"/>
    </source>
</evidence>
<feature type="transmembrane region" description="Helical" evidence="1">
    <location>
        <begin position="74"/>
        <end position="95"/>
    </location>
</feature>
<proteinExistence type="predicted"/>
<keyword evidence="1" id="KW-0472">Membrane</keyword>
<feature type="transmembrane region" description="Helical" evidence="1">
    <location>
        <begin position="186"/>
        <end position="210"/>
    </location>
</feature>
<keyword evidence="3" id="KW-1185">Reference proteome</keyword>
<feature type="transmembrane region" description="Helical" evidence="1">
    <location>
        <begin position="129"/>
        <end position="151"/>
    </location>
</feature>
<comment type="caution">
    <text evidence="2">The sequence shown here is derived from an EMBL/GenBank/DDBJ whole genome shotgun (WGS) entry which is preliminary data.</text>
</comment>